<evidence type="ECO:0000313" key="1">
    <source>
        <dbReference type="EMBL" id="PIM99624.1"/>
    </source>
</evidence>
<reference evidence="2" key="1">
    <citation type="journal article" date="2018" name="Gigascience">
        <title>Genome assembly of the Pink Ipe (Handroanthus impetiginosus, Bignoniaceae), a highly valued, ecologically keystone Neotropical timber forest tree.</title>
        <authorList>
            <person name="Silva-Junior O.B."/>
            <person name="Grattapaglia D."/>
            <person name="Novaes E."/>
            <person name="Collevatti R.G."/>
        </authorList>
    </citation>
    <scope>NUCLEOTIDE SEQUENCE [LARGE SCALE GENOMIC DNA]</scope>
    <source>
        <strain evidence="2">cv. UFG-1</strain>
    </source>
</reference>
<dbReference type="AlphaFoldDB" id="A0A2G9G399"/>
<gene>
    <name evidence="1" type="ORF">CDL12_27880</name>
</gene>
<dbReference type="Proteomes" id="UP000231279">
    <property type="component" value="Unassembled WGS sequence"/>
</dbReference>
<accession>A0A2G9G399</accession>
<proteinExistence type="predicted"/>
<sequence>MSPYHLIFGKVCHLPVELEHNTYWAIRKLNFDMQATGEKRLLQFNELDEFRLQAYENAKIYKEKTKRWHDKKIVERDFEPGQYVLLFNSHLKLFHGKLKSHWSGPFRITEVFPHGAVELENENSRN</sequence>
<dbReference type="OrthoDB" id="905746at2759"/>
<dbReference type="STRING" id="429701.A0A2G9G399"/>
<evidence type="ECO:0000313" key="2">
    <source>
        <dbReference type="Proteomes" id="UP000231279"/>
    </source>
</evidence>
<dbReference type="PANTHER" id="PTHR47266">
    <property type="entry name" value="ENDONUCLEASE-RELATED"/>
    <property type="match status" value="1"/>
</dbReference>
<comment type="caution">
    <text evidence="1">The sequence shown here is derived from an EMBL/GenBank/DDBJ whole genome shotgun (WGS) entry which is preliminary data.</text>
</comment>
<organism evidence="1 2">
    <name type="scientific">Handroanthus impetiginosus</name>
    <dbReference type="NCBI Taxonomy" id="429701"/>
    <lineage>
        <taxon>Eukaryota</taxon>
        <taxon>Viridiplantae</taxon>
        <taxon>Streptophyta</taxon>
        <taxon>Embryophyta</taxon>
        <taxon>Tracheophyta</taxon>
        <taxon>Spermatophyta</taxon>
        <taxon>Magnoliopsida</taxon>
        <taxon>eudicotyledons</taxon>
        <taxon>Gunneridae</taxon>
        <taxon>Pentapetalae</taxon>
        <taxon>asterids</taxon>
        <taxon>lamiids</taxon>
        <taxon>Lamiales</taxon>
        <taxon>Bignoniaceae</taxon>
        <taxon>Crescentiina</taxon>
        <taxon>Tabebuia alliance</taxon>
        <taxon>Handroanthus</taxon>
    </lineage>
</organism>
<name>A0A2G9G399_9LAMI</name>
<dbReference type="EMBL" id="NKXS01007466">
    <property type="protein sequence ID" value="PIM99624.1"/>
    <property type="molecule type" value="Genomic_DNA"/>
</dbReference>
<keyword evidence="2" id="KW-1185">Reference proteome</keyword>
<protein>
    <recommendedName>
        <fullName evidence="3">Reverse transcriptase domain-containing protein</fullName>
    </recommendedName>
</protein>
<dbReference type="InterPro" id="IPR052160">
    <property type="entry name" value="Gypsy_RT_Integrase-like"/>
</dbReference>
<evidence type="ECO:0008006" key="3">
    <source>
        <dbReference type="Google" id="ProtNLM"/>
    </source>
</evidence>